<dbReference type="GO" id="GO:0033214">
    <property type="term" value="P:siderophore-iron import into cell"/>
    <property type="evidence" value="ECO:0007669"/>
    <property type="project" value="TreeGrafter"/>
</dbReference>
<dbReference type="PANTHER" id="PTHR30472:SF1">
    <property type="entry name" value="FE(3+) DICITRATE TRANSPORT SYSTEM PERMEASE PROTEIN FECC-RELATED"/>
    <property type="match status" value="1"/>
</dbReference>
<dbReference type="SUPFAM" id="SSF81345">
    <property type="entry name" value="ABC transporter involved in vitamin B12 uptake, BtuC"/>
    <property type="match status" value="1"/>
</dbReference>
<feature type="transmembrane region" description="Helical" evidence="8">
    <location>
        <begin position="122"/>
        <end position="141"/>
    </location>
</feature>
<feature type="transmembrane region" description="Helical" evidence="8">
    <location>
        <begin position="313"/>
        <end position="331"/>
    </location>
</feature>
<comment type="subcellular location">
    <subcellularLocation>
        <location evidence="1">Cell membrane</location>
        <topology evidence="1">Multi-pass membrane protein</topology>
    </subcellularLocation>
</comment>
<evidence type="ECO:0000256" key="8">
    <source>
        <dbReference type="SAM" id="Phobius"/>
    </source>
</evidence>
<dbReference type="FunFam" id="1.10.3470.10:FF:000001">
    <property type="entry name" value="Vitamin B12 ABC transporter permease BtuC"/>
    <property type="match status" value="1"/>
</dbReference>
<dbReference type="InterPro" id="IPR000522">
    <property type="entry name" value="ABC_transptr_permease_BtuC"/>
</dbReference>
<keyword evidence="6 8" id="KW-1133">Transmembrane helix</keyword>
<name>A0A1M5FKA7_STRHI</name>
<gene>
    <name evidence="9" type="ORF">SAMN05444320_105480</name>
</gene>
<dbReference type="OrthoDB" id="9782305at2"/>
<feature type="transmembrane region" description="Helical" evidence="8">
    <location>
        <begin position="257"/>
        <end position="277"/>
    </location>
</feature>
<dbReference type="PANTHER" id="PTHR30472">
    <property type="entry name" value="FERRIC ENTEROBACTIN TRANSPORT SYSTEM PERMEASE PROTEIN"/>
    <property type="match status" value="1"/>
</dbReference>
<dbReference type="RefSeq" id="WP_073484715.1">
    <property type="nucleotide sequence ID" value="NZ_FQVN01000005.1"/>
</dbReference>
<dbReference type="AlphaFoldDB" id="A0A1M5FKA7"/>
<keyword evidence="3" id="KW-0813">Transport</keyword>
<reference evidence="9 10" key="1">
    <citation type="submission" date="2016-11" db="EMBL/GenBank/DDBJ databases">
        <authorList>
            <person name="Jaros S."/>
            <person name="Januszkiewicz K."/>
            <person name="Wedrychowicz H."/>
        </authorList>
    </citation>
    <scope>NUCLEOTIDE SEQUENCE [LARGE SCALE GENOMIC DNA]</scope>
    <source>
        <strain evidence="9 10">DSM 44523</strain>
    </source>
</reference>
<comment type="similarity">
    <text evidence="2">Belongs to the binding-protein-dependent transport system permease family. FecCD subfamily.</text>
</comment>
<feature type="transmembrane region" description="Helical" evidence="8">
    <location>
        <begin position="199"/>
        <end position="223"/>
    </location>
</feature>
<feature type="transmembrane region" description="Helical" evidence="8">
    <location>
        <begin position="284"/>
        <end position="307"/>
    </location>
</feature>
<dbReference type="EMBL" id="FQVN01000005">
    <property type="protein sequence ID" value="SHF91960.1"/>
    <property type="molecule type" value="Genomic_DNA"/>
</dbReference>
<accession>A0A1M5FKA7</accession>
<keyword evidence="10" id="KW-1185">Reference proteome</keyword>
<sequence>MRQPVPLLARGTGLLIAAAVLLLLVLTSLALGNRNIAPPVVLDALTHYDPTNFDHSVVITQRVPRTLLALGVGAALGLGGTLMQALTRNPLADPGLLGVNAGAALAIVLTIAAFGWTSPASYAGVGIAGAAVAAFVVYRVSGSVSGQSDPVQLALAGTAVTALVEGGLIRAVLVLDYAAFDSFRSWDVGSLSGRTLESVAQVAPFVGAGLVMALALAGTLNVLSLGDQTATALGARVGTVRLVAFVAVTMLSGSATAAAGPVGFVGLVVPFAVRAFTGPDYRWILPYSALLAPILLLGADVAARIMLGDETELPVGLVTALVGAPVFIALARRRKLATL</sequence>
<evidence type="ECO:0000256" key="3">
    <source>
        <dbReference type="ARBA" id="ARBA00022448"/>
    </source>
</evidence>
<evidence type="ECO:0000313" key="9">
    <source>
        <dbReference type="EMBL" id="SHF91960.1"/>
    </source>
</evidence>
<dbReference type="Proteomes" id="UP000184501">
    <property type="component" value="Unassembled WGS sequence"/>
</dbReference>
<dbReference type="InterPro" id="IPR037294">
    <property type="entry name" value="ABC_BtuC-like"/>
</dbReference>
<keyword evidence="5 8" id="KW-0812">Transmembrane</keyword>
<dbReference type="CDD" id="cd06550">
    <property type="entry name" value="TM_ABC_iron-siderophores_like"/>
    <property type="match status" value="1"/>
</dbReference>
<keyword evidence="7 8" id="KW-0472">Membrane</keyword>
<feature type="transmembrane region" description="Helical" evidence="8">
    <location>
        <begin position="153"/>
        <end position="179"/>
    </location>
</feature>
<evidence type="ECO:0000256" key="7">
    <source>
        <dbReference type="ARBA" id="ARBA00023136"/>
    </source>
</evidence>
<evidence type="ECO:0000256" key="6">
    <source>
        <dbReference type="ARBA" id="ARBA00022989"/>
    </source>
</evidence>
<protein>
    <submittedName>
        <fullName evidence="9">Iron complex transport system permease protein</fullName>
    </submittedName>
</protein>
<evidence type="ECO:0000256" key="5">
    <source>
        <dbReference type="ARBA" id="ARBA00022692"/>
    </source>
</evidence>
<evidence type="ECO:0000313" key="10">
    <source>
        <dbReference type="Proteomes" id="UP000184501"/>
    </source>
</evidence>
<dbReference type="GO" id="GO:0022857">
    <property type="term" value="F:transmembrane transporter activity"/>
    <property type="evidence" value="ECO:0007669"/>
    <property type="project" value="InterPro"/>
</dbReference>
<keyword evidence="4" id="KW-1003">Cell membrane</keyword>
<feature type="transmembrane region" description="Helical" evidence="8">
    <location>
        <begin position="95"/>
        <end position="116"/>
    </location>
</feature>
<proteinExistence type="inferred from homology"/>
<dbReference type="STRING" id="2017.SAMN05444320_105480"/>
<dbReference type="Gene3D" id="1.10.3470.10">
    <property type="entry name" value="ABC transporter involved in vitamin B12 uptake, BtuC"/>
    <property type="match status" value="1"/>
</dbReference>
<evidence type="ECO:0000256" key="1">
    <source>
        <dbReference type="ARBA" id="ARBA00004651"/>
    </source>
</evidence>
<evidence type="ECO:0000256" key="2">
    <source>
        <dbReference type="ARBA" id="ARBA00007935"/>
    </source>
</evidence>
<dbReference type="GO" id="GO:0005886">
    <property type="term" value="C:plasma membrane"/>
    <property type="evidence" value="ECO:0007669"/>
    <property type="project" value="UniProtKB-SubCell"/>
</dbReference>
<feature type="transmembrane region" description="Helical" evidence="8">
    <location>
        <begin position="66"/>
        <end position="83"/>
    </location>
</feature>
<dbReference type="Pfam" id="PF01032">
    <property type="entry name" value="FecCD"/>
    <property type="match status" value="1"/>
</dbReference>
<evidence type="ECO:0000256" key="4">
    <source>
        <dbReference type="ARBA" id="ARBA00022475"/>
    </source>
</evidence>
<organism evidence="9 10">
    <name type="scientific">Streptoalloteichus hindustanus</name>
    <dbReference type="NCBI Taxonomy" id="2017"/>
    <lineage>
        <taxon>Bacteria</taxon>
        <taxon>Bacillati</taxon>
        <taxon>Actinomycetota</taxon>
        <taxon>Actinomycetes</taxon>
        <taxon>Pseudonocardiales</taxon>
        <taxon>Pseudonocardiaceae</taxon>
        <taxon>Streptoalloteichus</taxon>
    </lineage>
</organism>